<accession>A0ABS4CEH7</accession>
<dbReference type="PANTHER" id="PTHR43259">
    <property type="entry name" value="SPT10P"/>
    <property type="match status" value="1"/>
</dbReference>
<proteinExistence type="predicted"/>
<reference evidence="2 3" key="1">
    <citation type="submission" date="2020-12" db="EMBL/GenBank/DDBJ databases">
        <title>Vagococcus allomyrinae sp. nov. and Enterococcus lavae sp. nov., isolated from the larvae of Allomyrina dichotoma.</title>
        <authorList>
            <person name="Lee S.D."/>
        </authorList>
    </citation>
    <scope>NUCLEOTIDE SEQUENCE [LARGE SCALE GENOMIC DNA]</scope>
    <source>
        <strain evidence="2 3">BWM-S5</strain>
    </source>
</reference>
<dbReference type="InterPro" id="IPR000182">
    <property type="entry name" value="GNAT_dom"/>
</dbReference>
<gene>
    <name evidence="2" type="ORF">I6N96_00670</name>
</gene>
<protein>
    <submittedName>
        <fullName evidence="2">GNAT family N-acetyltransferase</fullName>
    </submittedName>
</protein>
<dbReference type="InterPro" id="IPR052829">
    <property type="entry name" value="N-acetyltransferase_domain"/>
</dbReference>
<dbReference type="Gene3D" id="3.40.630.30">
    <property type="match status" value="1"/>
</dbReference>
<dbReference type="EMBL" id="JAEDXU010000001">
    <property type="protein sequence ID" value="MBP1044773.1"/>
    <property type="molecule type" value="Genomic_DNA"/>
</dbReference>
<dbReference type="Pfam" id="PF00583">
    <property type="entry name" value="Acetyltransf_1"/>
    <property type="match status" value="1"/>
</dbReference>
<dbReference type="InterPro" id="IPR016181">
    <property type="entry name" value="Acyl_CoA_acyltransferase"/>
</dbReference>
<dbReference type="PANTHER" id="PTHR43259:SF1">
    <property type="entry name" value="N-ACETYLTRANSFERASE DOMAIN-CONTAINING PROTEIN"/>
    <property type="match status" value="1"/>
</dbReference>
<dbReference type="SUPFAM" id="SSF55729">
    <property type="entry name" value="Acyl-CoA N-acyltransferases (Nat)"/>
    <property type="match status" value="1"/>
</dbReference>
<comment type="caution">
    <text evidence="2">The sequence shown here is derived from an EMBL/GenBank/DDBJ whole genome shotgun (WGS) entry which is preliminary data.</text>
</comment>
<name>A0ABS4CEH7_9ENTE</name>
<keyword evidence="3" id="KW-1185">Reference proteome</keyword>
<dbReference type="Proteomes" id="UP000673375">
    <property type="component" value="Unassembled WGS sequence"/>
</dbReference>
<dbReference type="PROSITE" id="PS51186">
    <property type="entry name" value="GNAT"/>
    <property type="match status" value="1"/>
</dbReference>
<dbReference type="CDD" id="cd04301">
    <property type="entry name" value="NAT_SF"/>
    <property type="match status" value="1"/>
</dbReference>
<sequence>MNLQKMSETAFLHYLDDAIDSYANELLNSCRFSTKKEAIAFASWEFKEDIFKDGCHTENTFIFNLIHEDEPVGIIWLLIENEVSFIGDFLVFPKYQGQGFGSEALKQVEAIARSEGTTAIRLGVFKHNLFAHKLYRKHGYSTYKERETDCILEKLLY</sequence>
<evidence type="ECO:0000313" key="2">
    <source>
        <dbReference type="EMBL" id="MBP1044773.1"/>
    </source>
</evidence>
<dbReference type="RefSeq" id="WP_209555575.1">
    <property type="nucleotide sequence ID" value="NZ_JAEDXU010000001.1"/>
</dbReference>
<evidence type="ECO:0000259" key="1">
    <source>
        <dbReference type="PROSITE" id="PS51186"/>
    </source>
</evidence>
<organism evidence="2 3">
    <name type="scientific">Enterococcus larvae</name>
    <dbReference type="NCBI Taxonomy" id="2794352"/>
    <lineage>
        <taxon>Bacteria</taxon>
        <taxon>Bacillati</taxon>
        <taxon>Bacillota</taxon>
        <taxon>Bacilli</taxon>
        <taxon>Lactobacillales</taxon>
        <taxon>Enterococcaceae</taxon>
        <taxon>Enterococcus</taxon>
    </lineage>
</organism>
<feature type="domain" description="N-acetyltransferase" evidence="1">
    <location>
        <begin position="1"/>
        <end position="157"/>
    </location>
</feature>
<evidence type="ECO:0000313" key="3">
    <source>
        <dbReference type="Proteomes" id="UP000673375"/>
    </source>
</evidence>